<evidence type="ECO:0000313" key="7">
    <source>
        <dbReference type="EMBL" id="MFC4766299.1"/>
    </source>
</evidence>
<protein>
    <submittedName>
        <fullName evidence="7">YkvA family protein</fullName>
    </submittedName>
</protein>
<reference evidence="8" key="1">
    <citation type="journal article" date="2019" name="Int. J. Syst. Evol. Microbiol.">
        <title>The Global Catalogue of Microorganisms (GCM) 10K type strain sequencing project: providing services to taxonomists for standard genome sequencing and annotation.</title>
        <authorList>
            <consortium name="The Broad Institute Genomics Platform"/>
            <consortium name="The Broad Institute Genome Sequencing Center for Infectious Disease"/>
            <person name="Wu L."/>
            <person name="Ma J."/>
        </authorList>
    </citation>
    <scope>NUCLEOTIDE SEQUENCE [LARGE SCALE GENOMIC DNA]</scope>
    <source>
        <strain evidence="8">WYCCWR 12678</strain>
    </source>
</reference>
<feature type="domain" description="DUF1232" evidence="6">
    <location>
        <begin position="29"/>
        <end position="64"/>
    </location>
</feature>
<evidence type="ECO:0000313" key="8">
    <source>
        <dbReference type="Proteomes" id="UP001596002"/>
    </source>
</evidence>
<dbReference type="EMBL" id="JBHSHC010000014">
    <property type="protein sequence ID" value="MFC4766299.1"/>
    <property type="molecule type" value="Genomic_DNA"/>
</dbReference>
<sequence>MEQKKGFFNRVGTNLLGMMRDKQTPRRDKFLMVAGILYFISPIDLIPEGLLTVFGYTDDLAVLIGTFSLIRKNYKRYVERRHSTIIDVTDYE</sequence>
<evidence type="ECO:0000259" key="6">
    <source>
        <dbReference type="Pfam" id="PF06803"/>
    </source>
</evidence>
<evidence type="ECO:0000256" key="5">
    <source>
        <dbReference type="SAM" id="Phobius"/>
    </source>
</evidence>
<dbReference type="Proteomes" id="UP001596002">
    <property type="component" value="Unassembled WGS sequence"/>
</dbReference>
<keyword evidence="2 5" id="KW-0812">Transmembrane</keyword>
<comment type="subcellular location">
    <subcellularLocation>
        <location evidence="1">Endomembrane system</location>
        <topology evidence="1">Multi-pass membrane protein</topology>
    </subcellularLocation>
</comment>
<dbReference type="Pfam" id="PF06803">
    <property type="entry name" value="DUF1232"/>
    <property type="match status" value="1"/>
</dbReference>
<keyword evidence="3 5" id="KW-1133">Transmembrane helix</keyword>
<gene>
    <name evidence="7" type="ORF">ACFO8Q_02645</name>
</gene>
<keyword evidence="4 5" id="KW-0472">Membrane</keyword>
<comment type="caution">
    <text evidence="7">The sequence shown here is derived from an EMBL/GenBank/DDBJ whole genome shotgun (WGS) entry which is preliminary data.</text>
</comment>
<accession>A0ABV9PXQ1</accession>
<feature type="transmembrane region" description="Helical" evidence="5">
    <location>
        <begin position="53"/>
        <end position="70"/>
    </location>
</feature>
<evidence type="ECO:0000256" key="1">
    <source>
        <dbReference type="ARBA" id="ARBA00004127"/>
    </source>
</evidence>
<name>A0ABV9PXQ1_9BACL</name>
<dbReference type="RefSeq" id="WP_380024116.1">
    <property type="nucleotide sequence ID" value="NZ_JBHSHC010000014.1"/>
</dbReference>
<evidence type="ECO:0000256" key="3">
    <source>
        <dbReference type="ARBA" id="ARBA00022989"/>
    </source>
</evidence>
<evidence type="ECO:0000256" key="4">
    <source>
        <dbReference type="ARBA" id="ARBA00023136"/>
    </source>
</evidence>
<proteinExistence type="predicted"/>
<feature type="transmembrane region" description="Helical" evidence="5">
    <location>
        <begin position="30"/>
        <end position="47"/>
    </location>
</feature>
<dbReference type="InterPro" id="IPR010652">
    <property type="entry name" value="DUF1232"/>
</dbReference>
<organism evidence="7 8">
    <name type="scientific">Effusibacillus consociatus</name>
    <dbReference type="NCBI Taxonomy" id="1117041"/>
    <lineage>
        <taxon>Bacteria</taxon>
        <taxon>Bacillati</taxon>
        <taxon>Bacillota</taxon>
        <taxon>Bacilli</taxon>
        <taxon>Bacillales</taxon>
        <taxon>Alicyclobacillaceae</taxon>
        <taxon>Effusibacillus</taxon>
    </lineage>
</organism>
<evidence type="ECO:0000256" key="2">
    <source>
        <dbReference type="ARBA" id="ARBA00022692"/>
    </source>
</evidence>
<keyword evidence="8" id="KW-1185">Reference proteome</keyword>